<evidence type="ECO:0000313" key="1">
    <source>
        <dbReference type="EMBL" id="JAD32113.1"/>
    </source>
</evidence>
<reference evidence="1" key="1">
    <citation type="submission" date="2014-09" db="EMBL/GenBank/DDBJ databases">
        <authorList>
            <person name="Magalhaes I.L.F."/>
            <person name="Oliveira U."/>
            <person name="Santos F.R."/>
            <person name="Vidigal T.H.D.A."/>
            <person name="Brescovit A.D."/>
            <person name="Santos A.J."/>
        </authorList>
    </citation>
    <scope>NUCLEOTIDE SEQUENCE</scope>
    <source>
        <tissue evidence="1">Shoot tissue taken approximately 20 cm above the soil surface</tissue>
    </source>
</reference>
<name>A0A0A8Z380_ARUDO</name>
<protein>
    <submittedName>
        <fullName evidence="1">Uncharacterized protein</fullName>
    </submittedName>
</protein>
<accession>A0A0A8Z380</accession>
<proteinExistence type="predicted"/>
<sequence>MSTPRLGAEVGAGDR</sequence>
<reference evidence="1" key="2">
    <citation type="journal article" date="2015" name="Data Brief">
        <title>Shoot transcriptome of the giant reed, Arundo donax.</title>
        <authorList>
            <person name="Barrero R.A."/>
            <person name="Guerrero F.D."/>
            <person name="Moolhuijzen P."/>
            <person name="Goolsby J.A."/>
            <person name="Tidwell J."/>
            <person name="Bellgard S.E."/>
            <person name="Bellgard M.I."/>
        </authorList>
    </citation>
    <scope>NUCLEOTIDE SEQUENCE</scope>
    <source>
        <tissue evidence="1">Shoot tissue taken approximately 20 cm above the soil surface</tissue>
    </source>
</reference>
<organism evidence="1">
    <name type="scientific">Arundo donax</name>
    <name type="common">Giant reed</name>
    <name type="synonym">Donax arundinaceus</name>
    <dbReference type="NCBI Taxonomy" id="35708"/>
    <lineage>
        <taxon>Eukaryota</taxon>
        <taxon>Viridiplantae</taxon>
        <taxon>Streptophyta</taxon>
        <taxon>Embryophyta</taxon>
        <taxon>Tracheophyta</taxon>
        <taxon>Spermatophyta</taxon>
        <taxon>Magnoliopsida</taxon>
        <taxon>Liliopsida</taxon>
        <taxon>Poales</taxon>
        <taxon>Poaceae</taxon>
        <taxon>PACMAD clade</taxon>
        <taxon>Arundinoideae</taxon>
        <taxon>Arundineae</taxon>
        <taxon>Arundo</taxon>
    </lineage>
</organism>
<dbReference type="EMBL" id="GBRH01265782">
    <property type="protein sequence ID" value="JAD32113.1"/>
    <property type="molecule type" value="Transcribed_RNA"/>
</dbReference>